<keyword evidence="4 6" id="KW-0067">ATP-binding</keyword>
<dbReference type="InterPro" id="IPR050339">
    <property type="entry name" value="CC_SR_Kinase"/>
</dbReference>
<keyword evidence="3" id="KW-0418">Kinase</keyword>
<dbReference type="Proteomes" id="UP000728032">
    <property type="component" value="Unassembled WGS sequence"/>
</dbReference>
<accession>A0A7R9MI79</accession>
<protein>
    <recommendedName>
        <fullName evidence="7">Protein kinase domain-containing protein</fullName>
    </recommendedName>
</protein>
<dbReference type="InterPro" id="IPR017441">
    <property type="entry name" value="Protein_kinase_ATP_BS"/>
</dbReference>
<organism evidence="8">
    <name type="scientific">Oppiella nova</name>
    <dbReference type="NCBI Taxonomy" id="334625"/>
    <lineage>
        <taxon>Eukaryota</taxon>
        <taxon>Metazoa</taxon>
        <taxon>Ecdysozoa</taxon>
        <taxon>Arthropoda</taxon>
        <taxon>Chelicerata</taxon>
        <taxon>Arachnida</taxon>
        <taxon>Acari</taxon>
        <taxon>Acariformes</taxon>
        <taxon>Sarcoptiformes</taxon>
        <taxon>Oribatida</taxon>
        <taxon>Brachypylina</taxon>
        <taxon>Oppioidea</taxon>
        <taxon>Oppiidae</taxon>
        <taxon>Oppiella</taxon>
    </lineage>
</organism>
<proteinExistence type="predicted"/>
<dbReference type="OrthoDB" id="10256179at2759"/>
<dbReference type="PROSITE" id="PS50011">
    <property type="entry name" value="PROTEIN_KINASE_DOM"/>
    <property type="match status" value="1"/>
</dbReference>
<dbReference type="EMBL" id="OC934651">
    <property type="protein sequence ID" value="CAD7660294.1"/>
    <property type="molecule type" value="Genomic_DNA"/>
</dbReference>
<dbReference type="PANTHER" id="PTHR11042">
    <property type="entry name" value="EUKARYOTIC TRANSLATION INITIATION FACTOR 2-ALPHA KINASE EIF2-ALPHA KINASE -RELATED"/>
    <property type="match status" value="1"/>
</dbReference>
<dbReference type="Gene3D" id="2.130.10.30">
    <property type="entry name" value="Regulator of chromosome condensation 1/beta-lactamase-inhibitor protein II"/>
    <property type="match status" value="1"/>
</dbReference>
<feature type="non-terminal residue" evidence="8">
    <location>
        <position position="1"/>
    </location>
</feature>
<evidence type="ECO:0000256" key="1">
    <source>
        <dbReference type="ARBA" id="ARBA00022679"/>
    </source>
</evidence>
<gene>
    <name evidence="8" type="ORF">ONB1V03_LOCUS16864</name>
</gene>
<evidence type="ECO:0000256" key="6">
    <source>
        <dbReference type="PROSITE-ProRule" id="PRU10141"/>
    </source>
</evidence>
<dbReference type="GO" id="GO:0005524">
    <property type="term" value="F:ATP binding"/>
    <property type="evidence" value="ECO:0007669"/>
    <property type="project" value="UniProtKB-UniRule"/>
</dbReference>
<keyword evidence="9" id="KW-1185">Reference proteome</keyword>
<name>A0A7R9MI79_9ACAR</name>
<keyword evidence="2 6" id="KW-0547">Nucleotide-binding</keyword>
<feature type="repeat" description="RCC1" evidence="5">
    <location>
        <begin position="8"/>
        <end position="59"/>
    </location>
</feature>
<dbReference type="Pfam" id="PF00415">
    <property type="entry name" value="RCC1"/>
    <property type="match status" value="2"/>
</dbReference>
<evidence type="ECO:0000256" key="2">
    <source>
        <dbReference type="ARBA" id="ARBA00022741"/>
    </source>
</evidence>
<dbReference type="PROSITE" id="PS00107">
    <property type="entry name" value="PROTEIN_KINASE_ATP"/>
    <property type="match status" value="1"/>
</dbReference>
<dbReference type="SUPFAM" id="SSF56112">
    <property type="entry name" value="Protein kinase-like (PK-like)"/>
    <property type="match status" value="1"/>
</dbReference>
<sequence>MLFVTNNDTVYGLGANDRGCLGFGNDMYVKTPLIIRELIGQRIQQFINGNDFVLAMDEENHVFSWGRNHKGQCARDVTPEGVYLKPQLISQLNDKNIAYICCAGWHSLALTTDGKAYGWGDNTWGQIGCGWGDNIVTKLGHNSHENHYNGLFIELSAIGSGGFGTVYKVKHRIDEHVYAVKRVQIKDFSEEYLQRVYKEVRNLGAVRSDYCVQYYNSWPEDKHLYIQMEFCSQNMRNIVEVKPQVFGRQLGEAMDCV</sequence>
<evidence type="ECO:0000259" key="7">
    <source>
        <dbReference type="PROSITE" id="PS50011"/>
    </source>
</evidence>
<dbReference type="SUPFAM" id="SSF50985">
    <property type="entry name" value="RCC1/BLIP-II"/>
    <property type="match status" value="1"/>
</dbReference>
<evidence type="ECO:0000256" key="5">
    <source>
        <dbReference type="PROSITE-ProRule" id="PRU00235"/>
    </source>
</evidence>
<dbReference type="GO" id="GO:0005737">
    <property type="term" value="C:cytoplasm"/>
    <property type="evidence" value="ECO:0007669"/>
    <property type="project" value="TreeGrafter"/>
</dbReference>
<dbReference type="InterPro" id="IPR000408">
    <property type="entry name" value="Reg_chr_condens"/>
</dbReference>
<dbReference type="InterPro" id="IPR011009">
    <property type="entry name" value="Kinase-like_dom_sf"/>
</dbReference>
<dbReference type="PROSITE" id="PS50012">
    <property type="entry name" value="RCC1_3"/>
    <property type="match status" value="2"/>
</dbReference>
<dbReference type="AlphaFoldDB" id="A0A7R9MI79"/>
<dbReference type="Gene3D" id="3.30.200.20">
    <property type="entry name" value="Phosphorylase Kinase, domain 1"/>
    <property type="match status" value="1"/>
</dbReference>
<dbReference type="GO" id="GO:0004672">
    <property type="term" value="F:protein kinase activity"/>
    <property type="evidence" value="ECO:0007669"/>
    <property type="project" value="InterPro"/>
</dbReference>
<dbReference type="GO" id="GO:0005634">
    <property type="term" value="C:nucleus"/>
    <property type="evidence" value="ECO:0007669"/>
    <property type="project" value="TreeGrafter"/>
</dbReference>
<evidence type="ECO:0000256" key="3">
    <source>
        <dbReference type="ARBA" id="ARBA00022777"/>
    </source>
</evidence>
<reference evidence="8" key="1">
    <citation type="submission" date="2020-11" db="EMBL/GenBank/DDBJ databases">
        <authorList>
            <person name="Tran Van P."/>
        </authorList>
    </citation>
    <scope>NUCLEOTIDE SEQUENCE</scope>
</reference>
<feature type="domain" description="Protein kinase" evidence="7">
    <location>
        <begin position="152"/>
        <end position="257"/>
    </location>
</feature>
<dbReference type="EMBL" id="CAJPVJ010019826">
    <property type="protein sequence ID" value="CAG2177432.1"/>
    <property type="molecule type" value="Genomic_DNA"/>
</dbReference>
<keyword evidence="1" id="KW-0808">Transferase</keyword>
<evidence type="ECO:0000313" key="9">
    <source>
        <dbReference type="Proteomes" id="UP000728032"/>
    </source>
</evidence>
<feature type="repeat" description="RCC1" evidence="5">
    <location>
        <begin position="60"/>
        <end position="113"/>
    </location>
</feature>
<dbReference type="Pfam" id="PF00069">
    <property type="entry name" value="Pkinase"/>
    <property type="match status" value="1"/>
</dbReference>
<dbReference type="InterPro" id="IPR009091">
    <property type="entry name" value="RCC1/BLIP-II"/>
</dbReference>
<dbReference type="InterPro" id="IPR000719">
    <property type="entry name" value="Prot_kinase_dom"/>
</dbReference>
<evidence type="ECO:0000256" key="4">
    <source>
        <dbReference type="ARBA" id="ARBA00022840"/>
    </source>
</evidence>
<evidence type="ECO:0000313" key="8">
    <source>
        <dbReference type="EMBL" id="CAD7660294.1"/>
    </source>
</evidence>
<feature type="binding site" evidence="6">
    <location>
        <position position="181"/>
    </location>
    <ligand>
        <name>ATP</name>
        <dbReference type="ChEBI" id="CHEBI:30616"/>
    </ligand>
</feature>